<sequence>MRPAPPRPLAVAHGRSSPSNKVPPESYWHVTGPRCILLRAQRLLTTDVLLPTGALVSEAANCTQEAGDSVDPLEQNCDPVKVLGLTDVAQVDVLDDRLKLIRSDTLYTQGLLEPRDESLELARRRGYNMRPKHMAIYPIESENPLCHDAFAFYIT</sequence>
<evidence type="ECO:0000313" key="1">
    <source>
        <dbReference type="EMBL" id="KAI0038234.1"/>
    </source>
</evidence>
<dbReference type="EMBL" id="MU276556">
    <property type="protein sequence ID" value="KAI0038234.1"/>
    <property type="molecule type" value="Genomic_DNA"/>
</dbReference>
<name>A0ACB8R298_9AGAM</name>
<protein>
    <submittedName>
        <fullName evidence="1">Uncharacterized protein</fullName>
    </submittedName>
</protein>
<reference evidence="1" key="2">
    <citation type="journal article" date="2022" name="New Phytol.">
        <title>Evolutionary transition to the ectomycorrhizal habit in the genomes of a hyperdiverse lineage of mushroom-forming fungi.</title>
        <authorList>
            <person name="Looney B."/>
            <person name="Miyauchi S."/>
            <person name="Morin E."/>
            <person name="Drula E."/>
            <person name="Courty P.E."/>
            <person name="Kohler A."/>
            <person name="Kuo A."/>
            <person name="LaButti K."/>
            <person name="Pangilinan J."/>
            <person name="Lipzen A."/>
            <person name="Riley R."/>
            <person name="Andreopoulos W."/>
            <person name="He G."/>
            <person name="Johnson J."/>
            <person name="Nolan M."/>
            <person name="Tritt A."/>
            <person name="Barry K.W."/>
            <person name="Grigoriev I.V."/>
            <person name="Nagy L.G."/>
            <person name="Hibbett D."/>
            <person name="Henrissat B."/>
            <person name="Matheny P.B."/>
            <person name="Labbe J."/>
            <person name="Martin F.M."/>
        </authorList>
    </citation>
    <scope>NUCLEOTIDE SEQUENCE</scope>
    <source>
        <strain evidence="1">FP105234-sp</strain>
    </source>
</reference>
<comment type="caution">
    <text evidence="1">The sequence shown here is derived from an EMBL/GenBank/DDBJ whole genome shotgun (WGS) entry which is preliminary data.</text>
</comment>
<proteinExistence type="predicted"/>
<reference evidence="1" key="1">
    <citation type="submission" date="2021-02" db="EMBL/GenBank/DDBJ databases">
        <authorList>
            <consortium name="DOE Joint Genome Institute"/>
            <person name="Ahrendt S."/>
            <person name="Looney B.P."/>
            <person name="Miyauchi S."/>
            <person name="Morin E."/>
            <person name="Drula E."/>
            <person name="Courty P.E."/>
            <person name="Chicoki N."/>
            <person name="Fauchery L."/>
            <person name="Kohler A."/>
            <person name="Kuo A."/>
            <person name="Labutti K."/>
            <person name="Pangilinan J."/>
            <person name="Lipzen A."/>
            <person name="Riley R."/>
            <person name="Andreopoulos W."/>
            <person name="He G."/>
            <person name="Johnson J."/>
            <person name="Barry K.W."/>
            <person name="Grigoriev I.V."/>
            <person name="Nagy L."/>
            <person name="Hibbett D."/>
            <person name="Henrissat B."/>
            <person name="Matheny P.B."/>
            <person name="Labbe J."/>
            <person name="Martin F."/>
        </authorList>
    </citation>
    <scope>NUCLEOTIDE SEQUENCE</scope>
    <source>
        <strain evidence="1">FP105234-sp</strain>
    </source>
</reference>
<accession>A0ACB8R298</accession>
<evidence type="ECO:0000313" key="2">
    <source>
        <dbReference type="Proteomes" id="UP000814033"/>
    </source>
</evidence>
<keyword evidence="2" id="KW-1185">Reference proteome</keyword>
<gene>
    <name evidence="1" type="ORF">FA95DRAFT_1613547</name>
</gene>
<organism evidence="1 2">
    <name type="scientific">Auriscalpium vulgare</name>
    <dbReference type="NCBI Taxonomy" id="40419"/>
    <lineage>
        <taxon>Eukaryota</taxon>
        <taxon>Fungi</taxon>
        <taxon>Dikarya</taxon>
        <taxon>Basidiomycota</taxon>
        <taxon>Agaricomycotina</taxon>
        <taxon>Agaricomycetes</taxon>
        <taxon>Russulales</taxon>
        <taxon>Auriscalpiaceae</taxon>
        <taxon>Auriscalpium</taxon>
    </lineage>
</organism>
<dbReference type="Proteomes" id="UP000814033">
    <property type="component" value="Unassembled WGS sequence"/>
</dbReference>